<comment type="similarity">
    <text evidence="1 7">Belongs to the D-isomer specific 2-hydroxyacid dehydrogenase family.</text>
</comment>
<dbReference type="GO" id="GO:0016618">
    <property type="term" value="F:hydroxypyruvate reductase [NAD(P)H] activity"/>
    <property type="evidence" value="ECO:0007669"/>
    <property type="project" value="TreeGrafter"/>
</dbReference>
<dbReference type="GO" id="GO:0005829">
    <property type="term" value="C:cytosol"/>
    <property type="evidence" value="ECO:0007669"/>
    <property type="project" value="TreeGrafter"/>
</dbReference>
<dbReference type="InterPro" id="IPR006140">
    <property type="entry name" value="D-isomer_DH_NAD-bd"/>
</dbReference>
<proteinExistence type="inferred from homology"/>
<evidence type="ECO:0000256" key="4">
    <source>
        <dbReference type="ARBA" id="ARBA00023002"/>
    </source>
</evidence>
<accession>A0AAI8DJ91</accession>
<sequence>MNEKVLVARQLPEKFINQIKEYAEVDVWNSELEPMPREAFLERSQDATIVITTLSEQIDETFFNNATHIKGVVNLAVGFDNIDVKLAEEKCVVVTNTPEVLTETTAELGFTLMLTAARRIVEAVQYVHNGEWKSWGPYLLAGKDVHGSTVGIYGMGSIGEAFARRLKGFNCKVLYHNRSRKEEAEQQLNVEYRTMDELLNESDFVVCTAPLTPETKGIFNRETFKKMKNSAILINIGRGGHIVESDLIEAIEQQEILGAALDVVENEPISDDHPFLKMDQVIVVPHIGSSSIATRDKMVQLCVDNAKQIMSNQDPITPVKLK</sequence>
<dbReference type="AlphaFoldDB" id="A0AAI8DJ91"/>
<reference evidence="11" key="1">
    <citation type="submission" date="2017-06" db="EMBL/GenBank/DDBJ databases">
        <title>FDA dAtabase for Regulatory Grade micrObial Sequences (FDA-ARGOS): Supporting development and validation of Infectious Disease Dx tests.</title>
        <authorList>
            <person name="Goldberg B."/>
            <person name="Campos J."/>
            <person name="Tallon L."/>
            <person name="Sadzewicz L."/>
            <person name="Sengamalay N."/>
            <person name="Ott S."/>
            <person name="Godinez A."/>
            <person name="Nagaraj S."/>
            <person name="Vavikolanu K."/>
            <person name="Nadendla S."/>
            <person name="George J."/>
            <person name="Geyer C."/>
            <person name="Sichtig H."/>
        </authorList>
    </citation>
    <scope>NUCLEOTIDE SEQUENCE [LARGE SCALE GENOMIC DNA]</scope>
    <source>
        <strain evidence="11">FDAARGOS_285</strain>
    </source>
</reference>
<feature type="domain" description="D-isomer specific 2-hydroxyacid dehydrogenase NAD-binding" evidence="9">
    <location>
        <begin position="110"/>
        <end position="288"/>
    </location>
</feature>
<dbReference type="PROSITE" id="PS00671">
    <property type="entry name" value="D_2_HYDROXYACID_DH_3"/>
    <property type="match status" value="1"/>
</dbReference>
<evidence type="ECO:0000313" key="11">
    <source>
        <dbReference type="Proteomes" id="UP000197058"/>
    </source>
</evidence>
<dbReference type="InterPro" id="IPR029753">
    <property type="entry name" value="D-isomer_DH_CS"/>
</dbReference>
<feature type="domain" description="D-isomer specific 2-hydroxyacid dehydrogenase catalytic" evidence="8">
    <location>
        <begin position="5"/>
        <end position="319"/>
    </location>
</feature>
<name>A0AAI8DJ91_MAMSC</name>
<evidence type="ECO:0000256" key="3">
    <source>
        <dbReference type="ARBA" id="ARBA00014095"/>
    </source>
</evidence>
<dbReference type="InterPro" id="IPR006139">
    <property type="entry name" value="D-isomer_2_OHA_DH_cat_dom"/>
</dbReference>
<dbReference type="FunFam" id="3.40.50.720:FF:000462">
    <property type="entry name" value="Glyoxylate reductase (NADP+)"/>
    <property type="match status" value="1"/>
</dbReference>
<evidence type="ECO:0000256" key="6">
    <source>
        <dbReference type="ARBA" id="ARBA00049040"/>
    </source>
</evidence>
<dbReference type="Proteomes" id="UP000197058">
    <property type="component" value="Chromosome"/>
</dbReference>
<evidence type="ECO:0000256" key="2">
    <source>
        <dbReference type="ARBA" id="ARBA00012969"/>
    </source>
</evidence>
<dbReference type="PANTHER" id="PTHR10996:SF283">
    <property type="entry name" value="GLYOXYLATE_HYDROXYPYRUVATE REDUCTASE B"/>
    <property type="match status" value="1"/>
</dbReference>
<comment type="catalytic activity">
    <reaction evidence="6">
        <text>(R)-lactate + NAD(+) = pyruvate + NADH + H(+)</text>
        <dbReference type="Rhea" id="RHEA:16369"/>
        <dbReference type="ChEBI" id="CHEBI:15361"/>
        <dbReference type="ChEBI" id="CHEBI:15378"/>
        <dbReference type="ChEBI" id="CHEBI:16004"/>
        <dbReference type="ChEBI" id="CHEBI:57540"/>
        <dbReference type="ChEBI" id="CHEBI:57945"/>
        <dbReference type="EC" id="1.1.1.28"/>
    </reaction>
</comment>
<evidence type="ECO:0000259" key="9">
    <source>
        <dbReference type="Pfam" id="PF02826"/>
    </source>
</evidence>
<dbReference type="GO" id="GO:0051287">
    <property type="term" value="F:NAD binding"/>
    <property type="evidence" value="ECO:0007669"/>
    <property type="project" value="InterPro"/>
</dbReference>
<evidence type="ECO:0000259" key="8">
    <source>
        <dbReference type="Pfam" id="PF00389"/>
    </source>
</evidence>
<dbReference type="GO" id="GO:0008720">
    <property type="term" value="F:D-lactate dehydrogenase (NAD+) activity"/>
    <property type="evidence" value="ECO:0007669"/>
    <property type="project" value="UniProtKB-EC"/>
</dbReference>
<dbReference type="InterPro" id="IPR029752">
    <property type="entry name" value="D-isomer_DH_CS1"/>
</dbReference>
<dbReference type="SUPFAM" id="SSF51735">
    <property type="entry name" value="NAD(P)-binding Rossmann-fold domains"/>
    <property type="match status" value="1"/>
</dbReference>
<dbReference type="RefSeq" id="WP_088592463.1">
    <property type="nucleotide sequence ID" value="NZ_CP022046.2"/>
</dbReference>
<evidence type="ECO:0000256" key="5">
    <source>
        <dbReference type="ARBA" id="ARBA00030947"/>
    </source>
</evidence>
<dbReference type="CDD" id="cd05301">
    <property type="entry name" value="GDH"/>
    <property type="match status" value="1"/>
</dbReference>
<evidence type="ECO:0000313" key="10">
    <source>
        <dbReference type="EMBL" id="ASE34727.1"/>
    </source>
</evidence>
<dbReference type="Pfam" id="PF00389">
    <property type="entry name" value="2-Hacid_dh"/>
    <property type="match status" value="1"/>
</dbReference>
<evidence type="ECO:0000256" key="7">
    <source>
        <dbReference type="RuleBase" id="RU003719"/>
    </source>
</evidence>
<gene>
    <name evidence="10" type="ORF">CEP64_09040</name>
</gene>
<dbReference type="EC" id="1.1.1.28" evidence="2"/>
<protein>
    <recommendedName>
        <fullName evidence="3">D-lactate dehydrogenase</fullName>
        <ecNumber evidence="2">1.1.1.28</ecNumber>
    </recommendedName>
    <alternativeName>
        <fullName evidence="5">D-specific 2-hydroxyacid dehydrogenase</fullName>
    </alternativeName>
</protein>
<dbReference type="PROSITE" id="PS00065">
    <property type="entry name" value="D_2_HYDROXYACID_DH_1"/>
    <property type="match status" value="1"/>
</dbReference>
<evidence type="ECO:0000256" key="1">
    <source>
        <dbReference type="ARBA" id="ARBA00005854"/>
    </source>
</evidence>
<organism evidence="10 11">
    <name type="scientific">Mammaliicoccus sciuri</name>
    <name type="common">Staphylococcus sciuri</name>
    <dbReference type="NCBI Taxonomy" id="1296"/>
    <lineage>
        <taxon>Bacteria</taxon>
        <taxon>Bacillati</taxon>
        <taxon>Bacillota</taxon>
        <taxon>Bacilli</taxon>
        <taxon>Bacillales</taxon>
        <taxon>Staphylococcaceae</taxon>
        <taxon>Mammaliicoccus</taxon>
    </lineage>
</organism>
<dbReference type="GO" id="GO:0030267">
    <property type="term" value="F:glyoxylate reductase (NADPH) activity"/>
    <property type="evidence" value="ECO:0007669"/>
    <property type="project" value="TreeGrafter"/>
</dbReference>
<dbReference type="PANTHER" id="PTHR10996">
    <property type="entry name" value="2-HYDROXYACID DEHYDROGENASE-RELATED"/>
    <property type="match status" value="1"/>
</dbReference>
<keyword evidence="4 7" id="KW-0560">Oxidoreductase</keyword>
<dbReference type="EMBL" id="CP022046">
    <property type="protein sequence ID" value="ASE34727.1"/>
    <property type="molecule type" value="Genomic_DNA"/>
</dbReference>
<dbReference type="Gene3D" id="3.40.50.720">
    <property type="entry name" value="NAD(P)-binding Rossmann-like Domain"/>
    <property type="match status" value="2"/>
</dbReference>
<dbReference type="Pfam" id="PF02826">
    <property type="entry name" value="2-Hacid_dh_C"/>
    <property type="match status" value="1"/>
</dbReference>
<dbReference type="InterPro" id="IPR050223">
    <property type="entry name" value="D-isomer_2-hydroxyacid_DH"/>
</dbReference>
<dbReference type="SUPFAM" id="SSF52283">
    <property type="entry name" value="Formate/glycerate dehydrogenase catalytic domain-like"/>
    <property type="match status" value="1"/>
</dbReference>
<dbReference type="KEGG" id="sscu:CEP64_09040"/>
<dbReference type="InterPro" id="IPR036291">
    <property type="entry name" value="NAD(P)-bd_dom_sf"/>
</dbReference>